<reference evidence="2 3" key="1">
    <citation type="submission" date="2017-10" db="EMBL/GenBank/DDBJ databases">
        <title>Sequencing the genomes of 1000 actinobacteria strains.</title>
        <authorList>
            <person name="Klenk H.-P."/>
        </authorList>
    </citation>
    <scope>NUCLEOTIDE SEQUENCE [LARGE SCALE GENOMIC DNA]</scope>
    <source>
        <strain evidence="2 3">DSM 21798</strain>
    </source>
</reference>
<proteinExistence type="predicted"/>
<evidence type="ECO:0000313" key="3">
    <source>
        <dbReference type="Proteomes" id="UP000221369"/>
    </source>
</evidence>
<feature type="transmembrane region" description="Helical" evidence="1">
    <location>
        <begin position="277"/>
        <end position="297"/>
    </location>
</feature>
<feature type="transmembrane region" description="Helical" evidence="1">
    <location>
        <begin position="21"/>
        <end position="45"/>
    </location>
</feature>
<sequence>MTNQPLWQQPASPARPASVPVALLIAAFPAGMALLNVLISLFSFGMRFDDVLLAIFGELLPTLLFAGAAFLSLAFIKPPQLNGPVAALAVPVLIAGGIGGALLVIYRYLYATIRTLAIHGGSSYDVNLGAVVGNLISLTLVLALGAVIVRGRRWSGELAAGVPDRRNVVPPALIIAGAVLVDAVVVSVLAVGMLLVHGHFVQLVIIVLRAVLCAAAAFVVLAAIWPLSKISSLGRGLVAGVIAGGVSLVLALILDLIVGAVQGSLEFFFPYTVVSSLWTVIDAAVVVALGTLVVLAVRGQRVFTGRAPQPAQPGWQPQPPPVR</sequence>
<feature type="transmembrane region" description="Helical" evidence="1">
    <location>
        <begin position="88"/>
        <end position="109"/>
    </location>
</feature>
<dbReference type="EMBL" id="PDJE01000001">
    <property type="protein sequence ID" value="PFG29391.1"/>
    <property type="molecule type" value="Genomic_DNA"/>
</dbReference>
<gene>
    <name evidence="2" type="ORF">ATJ78_0296</name>
</gene>
<dbReference type="RefSeq" id="WP_143741354.1">
    <property type="nucleotide sequence ID" value="NZ_PDJE01000001.1"/>
</dbReference>
<dbReference type="Proteomes" id="UP000221369">
    <property type="component" value="Unassembled WGS sequence"/>
</dbReference>
<keyword evidence="1" id="KW-0812">Transmembrane</keyword>
<evidence type="ECO:0000313" key="2">
    <source>
        <dbReference type="EMBL" id="PFG29391.1"/>
    </source>
</evidence>
<feature type="transmembrane region" description="Helical" evidence="1">
    <location>
        <begin position="237"/>
        <end position="257"/>
    </location>
</feature>
<name>A0A2A9DSP8_9MICO</name>
<accession>A0A2A9DSP8</accession>
<feature type="transmembrane region" description="Helical" evidence="1">
    <location>
        <begin position="51"/>
        <end position="76"/>
    </location>
</feature>
<keyword evidence="1" id="KW-0472">Membrane</keyword>
<feature type="transmembrane region" description="Helical" evidence="1">
    <location>
        <begin position="129"/>
        <end position="151"/>
    </location>
</feature>
<evidence type="ECO:0000256" key="1">
    <source>
        <dbReference type="SAM" id="Phobius"/>
    </source>
</evidence>
<keyword evidence="1" id="KW-1133">Transmembrane helix</keyword>
<keyword evidence="3" id="KW-1185">Reference proteome</keyword>
<protein>
    <submittedName>
        <fullName evidence="2">Uncharacterized protein</fullName>
    </submittedName>
</protein>
<feature type="transmembrane region" description="Helical" evidence="1">
    <location>
        <begin position="172"/>
        <end position="194"/>
    </location>
</feature>
<comment type="caution">
    <text evidence="2">The sequence shown here is derived from an EMBL/GenBank/DDBJ whole genome shotgun (WGS) entry which is preliminary data.</text>
</comment>
<organism evidence="2 3">
    <name type="scientific">Paramicrobacterium agarici</name>
    <dbReference type="NCBI Taxonomy" id="630514"/>
    <lineage>
        <taxon>Bacteria</taxon>
        <taxon>Bacillati</taxon>
        <taxon>Actinomycetota</taxon>
        <taxon>Actinomycetes</taxon>
        <taxon>Micrococcales</taxon>
        <taxon>Microbacteriaceae</taxon>
        <taxon>Paramicrobacterium</taxon>
    </lineage>
</organism>
<dbReference type="AlphaFoldDB" id="A0A2A9DSP8"/>
<feature type="transmembrane region" description="Helical" evidence="1">
    <location>
        <begin position="200"/>
        <end position="225"/>
    </location>
</feature>